<comment type="function">
    <text evidence="18">Catalytic subunit of the oligosaccharyl transferase (OST) complex that catalyzes the initial transfer of a defined glycan (Glc(3)Man(9)GlcNAc(2) in eukaryotes) from the lipid carrier dolichol-pyrophosphate to an asparagine residue within an Asn-X-Ser/Thr consensus motif in nascent polypeptide chains, the first step in protein N-glycosylation. N-glycosylation occurs cotranslationally and the complex associates with the Sec61 complex at the channel-forming translocon complex that mediates protein translocation across the endoplasmic reticulum (ER). All subunits are required for a maximal enzyme activity. This subunit contains the active site and the acceptor peptide and donor lipid-linked oligosaccharide (LLO) binding pockets.</text>
</comment>
<dbReference type="FunCoup" id="A0A409VQ25">
    <property type="interactions" value="648"/>
</dbReference>
<keyword evidence="13 21" id="KW-1133">Transmembrane helix</keyword>
<feature type="transmembrane region" description="Helical" evidence="21">
    <location>
        <begin position="363"/>
        <end position="382"/>
    </location>
</feature>
<dbReference type="PANTHER" id="PTHR13872:SF1">
    <property type="entry name" value="DOLICHYL-DIPHOSPHOOLIGOSACCHARIDE--PROTEIN GLYCOSYLTRANSFERASE SUBUNIT STT3B"/>
    <property type="match status" value="1"/>
</dbReference>
<feature type="transmembrane region" description="Helical" evidence="21">
    <location>
        <begin position="301"/>
        <end position="322"/>
    </location>
</feature>
<evidence type="ECO:0000256" key="20">
    <source>
        <dbReference type="SAM" id="MobiDB-lite"/>
    </source>
</evidence>
<dbReference type="STRING" id="93625.A0A409VQ25"/>
<keyword evidence="16" id="KW-0464">Manganese</keyword>
<name>A0A409VQ25_PSICY</name>
<dbReference type="FunFam" id="3.40.50.12610:FF:000001">
    <property type="entry name" value="Dolichyl-diphosphooligosaccharide--protein glycosyltransferase subunit STT3B"/>
    <property type="match status" value="1"/>
</dbReference>
<dbReference type="PANTHER" id="PTHR13872">
    <property type="entry name" value="DOLICHYL-DIPHOSPHOOLIGOSACCHARIDE--PROTEIN GLYCOSYLTRANSFERASE SUBUNIT"/>
    <property type="match status" value="1"/>
</dbReference>
<dbReference type="GO" id="GO:0004579">
    <property type="term" value="F:dolichyl-diphosphooligosaccharide-protein glycotransferase activity"/>
    <property type="evidence" value="ECO:0007669"/>
    <property type="project" value="UniProtKB-EC"/>
</dbReference>
<evidence type="ECO:0000256" key="7">
    <source>
        <dbReference type="ARBA" id="ARBA00022676"/>
    </source>
</evidence>
<keyword evidence="12" id="KW-0460">Magnesium</keyword>
<dbReference type="GO" id="GO:0046872">
    <property type="term" value="F:metal ion binding"/>
    <property type="evidence" value="ECO:0007669"/>
    <property type="project" value="UniProtKB-KW"/>
</dbReference>
<organism evidence="24 25">
    <name type="scientific">Psilocybe cyanescens</name>
    <dbReference type="NCBI Taxonomy" id="93625"/>
    <lineage>
        <taxon>Eukaryota</taxon>
        <taxon>Fungi</taxon>
        <taxon>Dikarya</taxon>
        <taxon>Basidiomycota</taxon>
        <taxon>Agaricomycotina</taxon>
        <taxon>Agaricomycetes</taxon>
        <taxon>Agaricomycetidae</taxon>
        <taxon>Agaricales</taxon>
        <taxon>Agaricineae</taxon>
        <taxon>Strophariaceae</taxon>
        <taxon>Psilocybe</taxon>
    </lineage>
</organism>
<dbReference type="Pfam" id="PF02516">
    <property type="entry name" value="STT3"/>
    <property type="match status" value="1"/>
</dbReference>
<evidence type="ECO:0000256" key="15">
    <source>
        <dbReference type="ARBA" id="ARBA00023180"/>
    </source>
</evidence>
<gene>
    <name evidence="24" type="ORF">CVT25_007923</name>
</gene>
<keyword evidence="25" id="KW-1185">Reference proteome</keyword>
<evidence type="ECO:0000256" key="5">
    <source>
        <dbReference type="ARBA" id="ARBA00010810"/>
    </source>
</evidence>
<evidence type="ECO:0000256" key="19">
    <source>
        <dbReference type="ARBA" id="ARBA00067960"/>
    </source>
</evidence>
<feature type="region of interest" description="Disordered" evidence="20">
    <location>
        <begin position="443"/>
        <end position="469"/>
    </location>
</feature>
<dbReference type="InterPro" id="IPR048307">
    <property type="entry name" value="STT3_N"/>
</dbReference>
<keyword evidence="15" id="KW-0325">Glycoprotein</keyword>
<keyword evidence="14 21" id="KW-0472">Membrane</keyword>
<feature type="transmembrane region" description="Helical" evidence="21">
    <location>
        <begin position="86"/>
        <end position="106"/>
    </location>
</feature>
<evidence type="ECO:0000256" key="21">
    <source>
        <dbReference type="SAM" id="Phobius"/>
    </source>
</evidence>
<evidence type="ECO:0000259" key="23">
    <source>
        <dbReference type="Pfam" id="PF21436"/>
    </source>
</evidence>
<dbReference type="InterPro" id="IPR048999">
    <property type="entry name" value="STT3-PglB_core"/>
</dbReference>
<reference evidence="24 25" key="1">
    <citation type="journal article" date="2018" name="Evol. Lett.">
        <title>Horizontal gene cluster transfer increased hallucinogenic mushroom diversity.</title>
        <authorList>
            <person name="Reynolds H.T."/>
            <person name="Vijayakumar V."/>
            <person name="Gluck-Thaler E."/>
            <person name="Korotkin H.B."/>
            <person name="Matheny P.B."/>
            <person name="Slot J.C."/>
        </authorList>
    </citation>
    <scope>NUCLEOTIDE SEQUENCE [LARGE SCALE GENOMIC DNA]</scope>
    <source>
        <strain evidence="24 25">2631</strain>
    </source>
</reference>
<keyword evidence="8" id="KW-0808">Transferase</keyword>
<comment type="cofactor">
    <cofactor evidence="2">
        <name>Mg(2+)</name>
        <dbReference type="ChEBI" id="CHEBI:18420"/>
    </cofactor>
</comment>
<feature type="transmembrane region" description="Helical" evidence="21">
    <location>
        <begin position="118"/>
        <end position="138"/>
    </location>
</feature>
<feature type="transmembrane region" description="Helical" evidence="21">
    <location>
        <begin position="21"/>
        <end position="42"/>
    </location>
</feature>
<sequence>MSTAYPIPSDISPVTVKNTASLLRIVALALISGAAIASRLFAVVNFESIIHEFCFRSRATRVLAAKGFYEFWNWFDPTAWYPLGRVVGGTVYPGLMVTSGVIYNILHALNLPVDIRNVCVLLAPGFSALTAWATYMFTKEMKDESAGLLAAAFIGIVPGYISRSVAGSYDNEAIAIFLLMFTFYCWIKALKQGSALFGTVAAVFYFYMVAAWGGYVFITNMIPLHALVLVLMGRYSDRLYVAYSSWYAIGTLSSMQVPFVGFQPVSTSEHMGALGVFGLLQIVAFGQLVRTHVSSQQFQKLLFGSVVATGILGAFAFIFLTYKGMIAPWTGRFYSLWDTGYAKKYIPIIASVSEHQPTAWPSFFMDLQFLIFLFPAGVILCFRELRDEHLFVIIYAVMASYFAGVMVRLMLTLTPVVCVASAIALSTLLDTYIDPTEPPVPEDVDDAASVATNGSSAGPAPKKGKKAANTSAIPGAKGVLGDILSATTPATKGAAAKPKGIFGIDARLVVILNTLMMLFFFVFHCTWVTSNAYSSPSVVLASQNPDGSQHIIDDFREAYYWLRQNTPQDAVVMSWWDYGYQIAGMADRPTLVDNNTWNNTHIATVGKAMSSSEEVAYPILRKHDVDYVLVIFGGLIGYSGDDINKFLWMVRIAQGVWPDEIQEPNYFTPQGEYRIDDRASTAMKESLMYKMSYYRFNELFGGNTGTDRVRQQQVPKVGPTLDYLDEAFTSENWIVRIYQVKKEDSLGRDLKSANHFSQGKKRKRSKPAPRRRAIV</sequence>
<comment type="similarity">
    <text evidence="5">Belongs to the STT3 family.</text>
</comment>
<dbReference type="OrthoDB" id="10261066at2759"/>
<feature type="transmembrane region" description="Helical" evidence="21">
    <location>
        <begin position="144"/>
        <end position="161"/>
    </location>
</feature>
<evidence type="ECO:0000259" key="22">
    <source>
        <dbReference type="Pfam" id="PF02516"/>
    </source>
</evidence>
<feature type="transmembrane region" description="Helical" evidence="21">
    <location>
        <begin position="389"/>
        <end position="407"/>
    </location>
</feature>
<evidence type="ECO:0000256" key="12">
    <source>
        <dbReference type="ARBA" id="ARBA00022842"/>
    </source>
</evidence>
<evidence type="ECO:0000256" key="9">
    <source>
        <dbReference type="ARBA" id="ARBA00022692"/>
    </source>
</evidence>
<evidence type="ECO:0000256" key="18">
    <source>
        <dbReference type="ARBA" id="ARBA00059243"/>
    </source>
</evidence>
<comment type="pathway">
    <text evidence="4">Protein modification; protein glycosylation.</text>
</comment>
<feature type="compositionally biased region" description="Basic residues" evidence="20">
    <location>
        <begin position="758"/>
        <end position="775"/>
    </location>
</feature>
<comment type="cofactor">
    <cofactor evidence="1">
        <name>Mn(2+)</name>
        <dbReference type="ChEBI" id="CHEBI:29035"/>
    </cofactor>
</comment>
<keyword evidence="10" id="KW-0479">Metal-binding</keyword>
<evidence type="ECO:0000256" key="8">
    <source>
        <dbReference type="ARBA" id="ARBA00022679"/>
    </source>
</evidence>
<feature type="region of interest" description="Disordered" evidence="20">
    <location>
        <begin position="751"/>
        <end position="775"/>
    </location>
</feature>
<feature type="domain" description="Oligosaccharyl transferase STT3 N-terminal" evidence="22">
    <location>
        <begin position="23"/>
        <end position="420"/>
    </location>
</feature>
<evidence type="ECO:0000256" key="17">
    <source>
        <dbReference type="ARBA" id="ARBA00048829"/>
    </source>
</evidence>
<dbReference type="Pfam" id="PF21436">
    <property type="entry name" value="STT3-PglB_core"/>
    <property type="match status" value="1"/>
</dbReference>
<evidence type="ECO:0000256" key="13">
    <source>
        <dbReference type="ARBA" id="ARBA00022989"/>
    </source>
</evidence>
<keyword evidence="11" id="KW-0256">Endoplasmic reticulum</keyword>
<feature type="transmembrane region" description="Helical" evidence="21">
    <location>
        <begin position="239"/>
        <end position="259"/>
    </location>
</feature>
<evidence type="ECO:0000256" key="14">
    <source>
        <dbReference type="ARBA" id="ARBA00023136"/>
    </source>
</evidence>
<feature type="transmembrane region" description="Helical" evidence="21">
    <location>
        <begin position="271"/>
        <end position="289"/>
    </location>
</feature>
<evidence type="ECO:0000256" key="3">
    <source>
        <dbReference type="ARBA" id="ARBA00004477"/>
    </source>
</evidence>
<dbReference type="InParanoid" id="A0A409VQ25"/>
<comment type="caution">
    <text evidence="24">The sequence shown here is derived from an EMBL/GenBank/DDBJ whole genome shotgun (WGS) entry which is preliminary data.</text>
</comment>
<evidence type="ECO:0000313" key="24">
    <source>
        <dbReference type="EMBL" id="PPQ68385.1"/>
    </source>
</evidence>
<protein>
    <recommendedName>
        <fullName evidence="19">Dolichyl-diphosphooligosaccharide--protein glycosyltransferase subunit STT3</fullName>
        <ecNumber evidence="6">2.4.99.18</ecNumber>
    </recommendedName>
</protein>
<keyword evidence="7" id="KW-0328">Glycosyltransferase</keyword>
<dbReference type="GO" id="GO:0018279">
    <property type="term" value="P:protein N-linked glycosylation via asparagine"/>
    <property type="evidence" value="ECO:0007669"/>
    <property type="project" value="TreeGrafter"/>
</dbReference>
<feature type="transmembrane region" description="Helical" evidence="21">
    <location>
        <begin position="508"/>
        <end position="529"/>
    </location>
</feature>
<evidence type="ECO:0000256" key="2">
    <source>
        <dbReference type="ARBA" id="ARBA00001946"/>
    </source>
</evidence>
<dbReference type="Gene3D" id="3.40.50.12610">
    <property type="match status" value="1"/>
</dbReference>
<evidence type="ECO:0000313" key="25">
    <source>
        <dbReference type="Proteomes" id="UP000283269"/>
    </source>
</evidence>
<dbReference type="GO" id="GO:0043687">
    <property type="term" value="P:post-translational protein modification"/>
    <property type="evidence" value="ECO:0007669"/>
    <property type="project" value="TreeGrafter"/>
</dbReference>
<accession>A0A409VQ25</accession>
<comment type="subcellular location">
    <subcellularLocation>
        <location evidence="3">Endoplasmic reticulum membrane</location>
        <topology evidence="3">Multi-pass membrane protein</topology>
    </subcellularLocation>
</comment>
<keyword evidence="9 21" id="KW-0812">Transmembrane</keyword>
<evidence type="ECO:0000256" key="10">
    <source>
        <dbReference type="ARBA" id="ARBA00022723"/>
    </source>
</evidence>
<evidence type="ECO:0000256" key="1">
    <source>
        <dbReference type="ARBA" id="ARBA00001936"/>
    </source>
</evidence>
<evidence type="ECO:0000256" key="16">
    <source>
        <dbReference type="ARBA" id="ARBA00023211"/>
    </source>
</evidence>
<dbReference type="InterPro" id="IPR003674">
    <property type="entry name" value="Oligo_trans_STT3"/>
</dbReference>
<evidence type="ECO:0000256" key="11">
    <source>
        <dbReference type="ARBA" id="ARBA00022824"/>
    </source>
</evidence>
<dbReference type="GO" id="GO:0008250">
    <property type="term" value="C:oligosaccharyltransferase complex"/>
    <property type="evidence" value="ECO:0007669"/>
    <property type="project" value="UniProtKB-ARBA"/>
</dbReference>
<dbReference type="Proteomes" id="UP000283269">
    <property type="component" value="Unassembled WGS sequence"/>
</dbReference>
<comment type="catalytic activity">
    <reaction evidence="17">
        <text>a di-trans,poly-cis-dolichyl diphosphooligosaccharide + L-asparaginyl-[protein] = N(4)-(oligosaccharide-(1-&gt;4)-N-acetyl-beta-D-glucosaminyl-(1-&gt;4)-N-acetyl-beta-D-glucosaminyl)-L-asparaginyl-[protein] + a di-trans,poly-cis-dolichyl diphosphate + H(+)</text>
        <dbReference type="Rhea" id="RHEA:22980"/>
        <dbReference type="Rhea" id="RHEA-COMP:12804"/>
        <dbReference type="Rhea" id="RHEA-COMP:12805"/>
        <dbReference type="Rhea" id="RHEA-COMP:19506"/>
        <dbReference type="Rhea" id="RHEA-COMP:19509"/>
        <dbReference type="ChEBI" id="CHEBI:15378"/>
        <dbReference type="ChEBI" id="CHEBI:50347"/>
        <dbReference type="ChEBI" id="CHEBI:57497"/>
        <dbReference type="ChEBI" id="CHEBI:57570"/>
        <dbReference type="ChEBI" id="CHEBI:132529"/>
        <dbReference type="EC" id="2.4.99.18"/>
    </reaction>
</comment>
<proteinExistence type="inferred from homology"/>
<feature type="transmembrane region" description="Helical" evidence="21">
    <location>
        <begin position="173"/>
        <end position="189"/>
    </location>
</feature>
<dbReference type="EC" id="2.4.99.18" evidence="6"/>
<evidence type="ECO:0000256" key="4">
    <source>
        <dbReference type="ARBA" id="ARBA00004922"/>
    </source>
</evidence>
<dbReference type="UniPathway" id="UPA00378"/>
<dbReference type="AlphaFoldDB" id="A0A409VQ25"/>
<dbReference type="EMBL" id="NHYD01003958">
    <property type="protein sequence ID" value="PPQ68385.1"/>
    <property type="molecule type" value="Genomic_DNA"/>
</dbReference>
<feature type="domain" description="STT3/PglB/AglB core" evidence="23">
    <location>
        <begin position="569"/>
        <end position="621"/>
    </location>
</feature>
<evidence type="ECO:0000256" key="6">
    <source>
        <dbReference type="ARBA" id="ARBA00012605"/>
    </source>
</evidence>